<protein>
    <submittedName>
        <fullName evidence="3">Uncharacterized protein</fullName>
    </submittedName>
</protein>
<evidence type="ECO:0000313" key="5">
    <source>
        <dbReference type="Proteomes" id="UP000796880"/>
    </source>
</evidence>
<sequence>METSVASGLSLTVVLVMMVVIVPSPNNQRRRSASAEILPKKSNSSTSPAVACDSHNKEECLIGDHDLEMEFQMESETSERLLLSFPRPTIRSLNPQDAVSCDRRRFDPSCIGKPFHGPKKDTCSVYKRVCPSGG</sequence>
<name>A0A8K0H3E8_9ROSA</name>
<keyword evidence="2" id="KW-0812">Transmembrane</keyword>
<accession>A0A8K0H3E8</accession>
<evidence type="ECO:0000313" key="4">
    <source>
        <dbReference type="EMBL" id="KAF3444887.1"/>
    </source>
</evidence>
<keyword evidence="5" id="KW-1185">Reference proteome</keyword>
<feature type="region of interest" description="Disordered" evidence="1">
    <location>
        <begin position="27"/>
        <end position="51"/>
    </location>
</feature>
<proteinExistence type="predicted"/>
<keyword evidence="2" id="KW-1133">Transmembrane helix</keyword>
<evidence type="ECO:0000256" key="1">
    <source>
        <dbReference type="SAM" id="MobiDB-lite"/>
    </source>
</evidence>
<organism evidence="3 5">
    <name type="scientific">Rhamnella rubrinervis</name>
    <dbReference type="NCBI Taxonomy" id="2594499"/>
    <lineage>
        <taxon>Eukaryota</taxon>
        <taxon>Viridiplantae</taxon>
        <taxon>Streptophyta</taxon>
        <taxon>Embryophyta</taxon>
        <taxon>Tracheophyta</taxon>
        <taxon>Spermatophyta</taxon>
        <taxon>Magnoliopsida</taxon>
        <taxon>eudicotyledons</taxon>
        <taxon>Gunneridae</taxon>
        <taxon>Pentapetalae</taxon>
        <taxon>rosids</taxon>
        <taxon>fabids</taxon>
        <taxon>Rosales</taxon>
        <taxon>Rhamnaceae</taxon>
        <taxon>rhamnoid group</taxon>
        <taxon>Rhamneae</taxon>
        <taxon>Rhamnella</taxon>
    </lineage>
</organism>
<evidence type="ECO:0000256" key="2">
    <source>
        <dbReference type="SAM" id="Phobius"/>
    </source>
</evidence>
<reference evidence="3" key="1">
    <citation type="submission" date="2020-03" db="EMBL/GenBank/DDBJ databases">
        <title>A high-quality chromosome-level genome assembly of a woody plant with both climbing and erect habits, Rhamnella rubrinervis.</title>
        <authorList>
            <person name="Lu Z."/>
            <person name="Yang Y."/>
            <person name="Zhu X."/>
            <person name="Sun Y."/>
        </authorList>
    </citation>
    <scope>NUCLEOTIDE SEQUENCE</scope>
    <source>
        <strain evidence="3">BYM</strain>
        <tissue evidence="3">Leaf</tissue>
    </source>
</reference>
<feature type="transmembrane region" description="Helical" evidence="2">
    <location>
        <begin position="6"/>
        <end position="24"/>
    </location>
</feature>
<comment type="caution">
    <text evidence="3">The sequence shown here is derived from an EMBL/GenBank/DDBJ whole genome shotgun (WGS) entry which is preliminary data.</text>
</comment>
<dbReference type="EMBL" id="VOIH02000006">
    <property type="protein sequence ID" value="KAF3444887.1"/>
    <property type="molecule type" value="Genomic_DNA"/>
</dbReference>
<evidence type="ECO:0000313" key="3">
    <source>
        <dbReference type="EMBL" id="KAF3444884.1"/>
    </source>
</evidence>
<gene>
    <name evidence="3" type="ORF">FNV43_RR14577</name>
    <name evidence="4" type="ORF">FNV43_RR14580</name>
</gene>
<dbReference type="EMBL" id="VOIH02000006">
    <property type="protein sequence ID" value="KAF3444884.1"/>
    <property type="molecule type" value="Genomic_DNA"/>
</dbReference>
<keyword evidence="2" id="KW-0472">Membrane</keyword>
<dbReference type="Proteomes" id="UP000796880">
    <property type="component" value="Unassembled WGS sequence"/>
</dbReference>
<dbReference type="OrthoDB" id="1194694at2759"/>
<dbReference type="AlphaFoldDB" id="A0A8K0H3E8"/>